<dbReference type="EMBL" id="CAFBOS010000269">
    <property type="protein sequence ID" value="CAB5023769.1"/>
    <property type="molecule type" value="Genomic_DNA"/>
</dbReference>
<accession>A0A6J7AXH4</accession>
<dbReference type="PANTHER" id="PTHR11839">
    <property type="entry name" value="UDP/ADP-SUGAR PYROPHOSPHATASE"/>
    <property type="match status" value="1"/>
</dbReference>
<dbReference type="CDD" id="cd03424">
    <property type="entry name" value="NUDIX_ADPRase_Nudt5_UGPPase_Nudt14"/>
    <property type="match status" value="1"/>
</dbReference>
<dbReference type="Gene3D" id="3.90.79.10">
    <property type="entry name" value="Nucleoside Triphosphate Pyrophosphohydrolase"/>
    <property type="match status" value="1"/>
</dbReference>
<dbReference type="PANTHER" id="PTHR11839:SF18">
    <property type="entry name" value="NUDIX HYDROLASE DOMAIN-CONTAINING PROTEIN"/>
    <property type="match status" value="1"/>
</dbReference>
<dbReference type="AlphaFoldDB" id="A0A6J7AXH4"/>
<name>A0A6J7AXH4_9ZZZZ</name>
<comment type="cofactor">
    <cofactor evidence="1">
        <name>Mg(2+)</name>
        <dbReference type="ChEBI" id="CHEBI:18420"/>
    </cofactor>
</comment>
<dbReference type="SUPFAM" id="SSF55811">
    <property type="entry name" value="Nudix"/>
    <property type="match status" value="1"/>
</dbReference>
<gene>
    <name evidence="4" type="ORF">UFOPK2754_01146</name>
    <name evidence="5" type="ORF">UFOPK3139_03436</name>
    <name evidence="6" type="ORF">UFOPK3543_01089</name>
    <name evidence="7" type="ORF">UFOPK3967_02921</name>
</gene>
<dbReference type="EMBL" id="CAFABA010000282">
    <property type="protein sequence ID" value="CAB4836988.1"/>
    <property type="molecule type" value="Genomic_DNA"/>
</dbReference>
<reference evidence="5" key="1">
    <citation type="submission" date="2020-05" db="EMBL/GenBank/DDBJ databases">
        <authorList>
            <person name="Chiriac C."/>
            <person name="Salcher M."/>
            <person name="Ghai R."/>
            <person name="Kavagutti S V."/>
        </authorList>
    </citation>
    <scope>NUCLEOTIDE SEQUENCE</scope>
</reference>
<evidence type="ECO:0000256" key="2">
    <source>
        <dbReference type="ARBA" id="ARBA00022801"/>
    </source>
</evidence>
<dbReference type="EMBL" id="CAFBMH010000030">
    <property type="protein sequence ID" value="CAB4905093.1"/>
    <property type="molecule type" value="Genomic_DNA"/>
</dbReference>
<evidence type="ECO:0000313" key="7">
    <source>
        <dbReference type="EMBL" id="CAB5023769.1"/>
    </source>
</evidence>
<evidence type="ECO:0000313" key="6">
    <source>
        <dbReference type="EMBL" id="CAB4905093.1"/>
    </source>
</evidence>
<sequence length="180" mass="19383">MASGFVKGPERVVYDGYVIKVAVGEFTAPNGEVVERDVIHHPGAVSVVPIDGDEVVLVRQYRAALGHDLLEIPAGKRDVDDEPLELCAARELGEEIGMEAASMVKVASFYNSAGFCDELSHVFIATELSPVPAAAHGLEEEYMSIERHRLDDVPAMIASGELCDAKTIIGLLLALRQLGR</sequence>
<dbReference type="PROSITE" id="PS51462">
    <property type="entry name" value="NUDIX"/>
    <property type="match status" value="1"/>
</dbReference>
<evidence type="ECO:0000313" key="5">
    <source>
        <dbReference type="EMBL" id="CAB4836988.1"/>
    </source>
</evidence>
<proteinExistence type="predicted"/>
<dbReference type="GO" id="GO:0016787">
    <property type="term" value="F:hydrolase activity"/>
    <property type="evidence" value="ECO:0007669"/>
    <property type="project" value="UniProtKB-KW"/>
</dbReference>
<dbReference type="GO" id="GO:0019693">
    <property type="term" value="P:ribose phosphate metabolic process"/>
    <property type="evidence" value="ECO:0007669"/>
    <property type="project" value="TreeGrafter"/>
</dbReference>
<dbReference type="InterPro" id="IPR000086">
    <property type="entry name" value="NUDIX_hydrolase_dom"/>
</dbReference>
<evidence type="ECO:0000313" key="4">
    <source>
        <dbReference type="EMBL" id="CAB4740701.1"/>
    </source>
</evidence>
<organism evidence="5">
    <name type="scientific">freshwater metagenome</name>
    <dbReference type="NCBI Taxonomy" id="449393"/>
    <lineage>
        <taxon>unclassified sequences</taxon>
        <taxon>metagenomes</taxon>
        <taxon>ecological metagenomes</taxon>
    </lineage>
</organism>
<protein>
    <submittedName>
        <fullName evidence="5">Unannotated protein</fullName>
    </submittedName>
</protein>
<evidence type="ECO:0000256" key="1">
    <source>
        <dbReference type="ARBA" id="ARBA00001946"/>
    </source>
</evidence>
<keyword evidence="2" id="KW-0378">Hydrolase</keyword>
<dbReference type="EMBL" id="CAEZYR010000034">
    <property type="protein sequence ID" value="CAB4740701.1"/>
    <property type="molecule type" value="Genomic_DNA"/>
</dbReference>
<dbReference type="GO" id="GO:0006753">
    <property type="term" value="P:nucleoside phosphate metabolic process"/>
    <property type="evidence" value="ECO:0007669"/>
    <property type="project" value="TreeGrafter"/>
</dbReference>
<evidence type="ECO:0000259" key="3">
    <source>
        <dbReference type="PROSITE" id="PS51462"/>
    </source>
</evidence>
<dbReference type="Pfam" id="PF00293">
    <property type="entry name" value="NUDIX"/>
    <property type="match status" value="1"/>
</dbReference>
<dbReference type="InterPro" id="IPR015797">
    <property type="entry name" value="NUDIX_hydrolase-like_dom_sf"/>
</dbReference>
<feature type="domain" description="Nudix hydrolase" evidence="3">
    <location>
        <begin position="40"/>
        <end position="170"/>
    </location>
</feature>